<gene>
    <name evidence="1" type="ORF">SAMN04488068_0768</name>
</gene>
<evidence type="ECO:0000313" key="1">
    <source>
        <dbReference type="EMBL" id="SHG61415.1"/>
    </source>
</evidence>
<evidence type="ECO:0000313" key="2">
    <source>
        <dbReference type="Proteomes" id="UP000199758"/>
    </source>
</evidence>
<name>A0A1M5L900_9GAMM</name>
<accession>A0A1M5L900</accession>
<dbReference type="OrthoDB" id="5767052at2"/>
<dbReference type="AlphaFoldDB" id="A0A1M5L900"/>
<dbReference type="Proteomes" id="UP000199758">
    <property type="component" value="Unassembled WGS sequence"/>
</dbReference>
<dbReference type="Pfam" id="PF19795">
    <property type="entry name" value="DUF6279"/>
    <property type="match status" value="1"/>
</dbReference>
<sequence>MNRCLKIAVCLSLVLISAGCGRVGLVYNRLDTLARLQLGRYIDLDAAQKAQFDQQFDALWRWHRSEQLPRYAAELRQLQTLALTPISPATLQPLGDQLRRHARTLTAETLAALAPTLASLRDDQVRALLAKLADDRERQARKQARLSDAKWREQRADTAIDRLDDWAGSVTPAQRQRIEAWAAQLQRDDDQDDARDQVGRQQFEALLRQRREPGFSDRLVGFALAPFDEPEPDATRDRTRQLLADLSALATPRQREHLARRLGELADELDALATSR</sequence>
<reference evidence="1 2" key="1">
    <citation type="submission" date="2016-11" db="EMBL/GenBank/DDBJ databases">
        <authorList>
            <person name="Jaros S."/>
            <person name="Januszkiewicz K."/>
            <person name="Wedrychowicz H."/>
        </authorList>
    </citation>
    <scope>NUCLEOTIDE SEQUENCE [LARGE SCALE GENOMIC DNA]</scope>
    <source>
        <strain evidence="1 2">CGMCC 1.7049</strain>
    </source>
</reference>
<organism evidence="1 2">
    <name type="scientific">Hydrocarboniphaga daqingensis</name>
    <dbReference type="NCBI Taxonomy" id="490188"/>
    <lineage>
        <taxon>Bacteria</taxon>
        <taxon>Pseudomonadati</taxon>
        <taxon>Pseudomonadota</taxon>
        <taxon>Gammaproteobacteria</taxon>
        <taxon>Nevskiales</taxon>
        <taxon>Nevskiaceae</taxon>
        <taxon>Hydrocarboniphaga</taxon>
    </lineage>
</organism>
<dbReference type="STRING" id="490188.SAMN04488068_0768"/>
<keyword evidence="2" id="KW-1185">Reference proteome</keyword>
<dbReference type="PROSITE" id="PS51257">
    <property type="entry name" value="PROKAR_LIPOPROTEIN"/>
    <property type="match status" value="1"/>
</dbReference>
<dbReference type="EMBL" id="FQWZ01000002">
    <property type="protein sequence ID" value="SHG61415.1"/>
    <property type="molecule type" value="Genomic_DNA"/>
</dbReference>
<dbReference type="RefSeq" id="WP_072894294.1">
    <property type="nucleotide sequence ID" value="NZ_FQWZ01000002.1"/>
</dbReference>
<protein>
    <recommendedName>
        <fullName evidence="3">Lipoprotein</fullName>
    </recommendedName>
</protein>
<evidence type="ECO:0008006" key="3">
    <source>
        <dbReference type="Google" id="ProtNLM"/>
    </source>
</evidence>
<proteinExistence type="predicted"/>